<accession>A0A125R3L4</accession>
<evidence type="ECO:0000313" key="2">
    <source>
        <dbReference type="EMBL" id="AMD08900.1"/>
    </source>
</evidence>
<proteinExistence type="evidence at transcript level"/>
<evidence type="ECO:0000256" key="1">
    <source>
        <dbReference type="SAM" id="SignalP"/>
    </source>
</evidence>
<gene>
    <name evidence="2" type="primary">mepe2</name>
</gene>
<protein>
    <submittedName>
        <fullName evidence="2">Extracellular matrix phosphoglycoprotein 2</fullName>
    </submittedName>
</protein>
<sequence length="100" mass="11786">MKSLLICFFLVSAASAMIMFRHPFRRPGSRCFEEQGVYYRGRMYQDGHYVYKYLYVFPPGQHPKYHGLNRHHPVVLADKEMAEENEEIVTQQQEGQENAS</sequence>
<dbReference type="EMBL" id="KU189280">
    <property type="protein sequence ID" value="AMD08900.1"/>
    <property type="molecule type" value="mRNA"/>
</dbReference>
<reference evidence="2" key="1">
    <citation type="submission" date="2015-11" db="EMBL/GenBank/DDBJ databases">
        <title>SCPP genes in the gar genome.</title>
        <authorList>
            <person name="Kawasaki K."/>
            <person name="Mikami M."/>
            <person name="Ishiyama M."/>
        </authorList>
    </citation>
    <scope>NUCLEOTIDE SEQUENCE</scope>
</reference>
<dbReference type="AlphaFoldDB" id="A0A125R3L4"/>
<feature type="signal peptide" evidence="1">
    <location>
        <begin position="1"/>
        <end position="16"/>
    </location>
</feature>
<feature type="chain" id="PRO_5007179444" evidence="1">
    <location>
        <begin position="17"/>
        <end position="100"/>
    </location>
</feature>
<keyword evidence="1" id="KW-0732">Signal</keyword>
<organism evidence="2">
    <name type="scientific">Lepisosteus oculatus</name>
    <name type="common">Spotted gar</name>
    <dbReference type="NCBI Taxonomy" id="7918"/>
    <lineage>
        <taxon>Eukaryota</taxon>
        <taxon>Metazoa</taxon>
        <taxon>Chordata</taxon>
        <taxon>Craniata</taxon>
        <taxon>Vertebrata</taxon>
        <taxon>Euteleostomi</taxon>
        <taxon>Actinopterygii</taxon>
        <taxon>Neopterygii</taxon>
        <taxon>Holostei</taxon>
        <taxon>Semionotiformes</taxon>
        <taxon>Lepisosteidae</taxon>
        <taxon>Lepisosteus</taxon>
    </lineage>
</organism>
<name>A0A125R3L4_LEPOC</name>